<organism evidence="2 3">
    <name type="scientific">Actinomadura adrarensis</name>
    <dbReference type="NCBI Taxonomy" id="1819600"/>
    <lineage>
        <taxon>Bacteria</taxon>
        <taxon>Bacillati</taxon>
        <taxon>Actinomycetota</taxon>
        <taxon>Actinomycetes</taxon>
        <taxon>Streptosporangiales</taxon>
        <taxon>Thermomonosporaceae</taxon>
        <taxon>Actinomadura</taxon>
    </lineage>
</organism>
<dbReference type="EMBL" id="JBHTIR010001142">
    <property type="protein sequence ID" value="MFD0852189.1"/>
    <property type="molecule type" value="Genomic_DNA"/>
</dbReference>
<feature type="non-terminal residue" evidence="2">
    <location>
        <position position="172"/>
    </location>
</feature>
<comment type="caution">
    <text evidence="2">The sequence shown here is derived from an EMBL/GenBank/DDBJ whole genome shotgun (WGS) entry which is preliminary data.</text>
</comment>
<dbReference type="PROSITE" id="PS00455">
    <property type="entry name" value="AMP_BINDING"/>
    <property type="match status" value="1"/>
</dbReference>
<dbReference type="InterPro" id="IPR020845">
    <property type="entry name" value="AMP-binding_CS"/>
</dbReference>
<accession>A0ABW3CE24</accession>
<gene>
    <name evidence="2" type="ORF">ACFQ07_08150</name>
</gene>
<dbReference type="Gene3D" id="3.40.50.12780">
    <property type="entry name" value="N-terminal domain of ligase-like"/>
    <property type="match status" value="1"/>
</dbReference>
<evidence type="ECO:0000313" key="3">
    <source>
        <dbReference type="Proteomes" id="UP001597083"/>
    </source>
</evidence>
<reference evidence="3" key="1">
    <citation type="journal article" date="2019" name="Int. J. Syst. Evol. Microbiol.">
        <title>The Global Catalogue of Microorganisms (GCM) 10K type strain sequencing project: providing services to taxonomists for standard genome sequencing and annotation.</title>
        <authorList>
            <consortium name="The Broad Institute Genomics Platform"/>
            <consortium name="The Broad Institute Genome Sequencing Center for Infectious Disease"/>
            <person name="Wu L."/>
            <person name="Ma J."/>
        </authorList>
    </citation>
    <scope>NUCLEOTIDE SEQUENCE [LARGE SCALE GENOMIC DNA]</scope>
    <source>
        <strain evidence="3">JCM 31696</strain>
    </source>
</reference>
<dbReference type="PANTHER" id="PTHR24096">
    <property type="entry name" value="LONG-CHAIN-FATTY-ACID--COA LIGASE"/>
    <property type="match status" value="1"/>
</dbReference>
<protein>
    <submittedName>
        <fullName evidence="2">AMP-binding protein</fullName>
    </submittedName>
</protein>
<feature type="domain" description="AMP-dependent synthetase/ligase" evidence="1">
    <location>
        <begin position="4"/>
        <end position="167"/>
    </location>
</feature>
<sequence length="172" mass="18498">MRAGHPCWYFFTSGTSGAPKAAVLTHDQMGFVVTSHLCDLMPATTHEDVSLVVAPLSHGAGIHLLPQVARGAASVLTVSDRLDPEEVWRSVEAEGVTNAFTVPTILKRLTEHPAVERYDHSSLQYVIYAGAPMHAVDQEYARAVLGDVLVQYCGLGEVTGNITVLPPAAHDR</sequence>
<dbReference type="InterPro" id="IPR000873">
    <property type="entry name" value="AMP-dep_synth/lig_dom"/>
</dbReference>
<evidence type="ECO:0000259" key="1">
    <source>
        <dbReference type="Pfam" id="PF00501"/>
    </source>
</evidence>
<dbReference type="InterPro" id="IPR042099">
    <property type="entry name" value="ANL_N_sf"/>
</dbReference>
<evidence type="ECO:0000313" key="2">
    <source>
        <dbReference type="EMBL" id="MFD0852189.1"/>
    </source>
</evidence>
<dbReference type="Proteomes" id="UP001597083">
    <property type="component" value="Unassembled WGS sequence"/>
</dbReference>
<keyword evidence="3" id="KW-1185">Reference proteome</keyword>
<dbReference type="SUPFAM" id="SSF56801">
    <property type="entry name" value="Acetyl-CoA synthetase-like"/>
    <property type="match status" value="1"/>
</dbReference>
<name>A0ABW3CE24_9ACTN</name>
<proteinExistence type="predicted"/>
<dbReference type="PANTHER" id="PTHR24096:SF267">
    <property type="entry name" value="MALONATE--COA LIGASE ACSF3, MITOCHONDRIAL"/>
    <property type="match status" value="1"/>
</dbReference>
<dbReference type="Pfam" id="PF00501">
    <property type="entry name" value="AMP-binding"/>
    <property type="match status" value="1"/>
</dbReference>